<dbReference type="EMBL" id="JARPYR010000021">
    <property type="protein sequence ID" value="MDT2597392.1"/>
    <property type="molecule type" value="Genomic_DNA"/>
</dbReference>
<gene>
    <name evidence="1" type="ORF">P7D39_10310</name>
</gene>
<evidence type="ECO:0008006" key="3">
    <source>
        <dbReference type="Google" id="ProtNLM"/>
    </source>
</evidence>
<dbReference type="PROSITE" id="PS51257">
    <property type="entry name" value="PROKAR_LIPOPROTEIN"/>
    <property type="match status" value="1"/>
</dbReference>
<organism evidence="1 2">
    <name type="scientific">Enterococcus dongliensis</name>
    <dbReference type="NCBI Taxonomy" id="2559925"/>
    <lineage>
        <taxon>Bacteria</taxon>
        <taxon>Bacillati</taxon>
        <taxon>Bacillota</taxon>
        <taxon>Bacilli</taxon>
        <taxon>Lactobacillales</taxon>
        <taxon>Enterococcaceae</taxon>
        <taxon>Enterococcus</taxon>
    </lineage>
</organism>
<comment type="caution">
    <text evidence="1">The sequence shown here is derived from an EMBL/GenBank/DDBJ whole genome shotgun (WGS) entry which is preliminary data.</text>
</comment>
<protein>
    <recommendedName>
        <fullName evidence="3">Lipoprotein</fullName>
    </recommendedName>
</protein>
<evidence type="ECO:0000313" key="1">
    <source>
        <dbReference type="EMBL" id="MDT2597392.1"/>
    </source>
</evidence>
<evidence type="ECO:0000313" key="2">
    <source>
        <dbReference type="Proteomes" id="UP001256547"/>
    </source>
</evidence>
<dbReference type="Proteomes" id="UP001256547">
    <property type="component" value="Unassembled WGS sequence"/>
</dbReference>
<name>A0ABU3ERR1_9ENTE</name>
<reference evidence="1 2" key="1">
    <citation type="submission" date="2023-03" db="EMBL/GenBank/DDBJ databases">
        <authorList>
            <person name="Shen W."/>
            <person name="Cai J."/>
        </authorList>
    </citation>
    <scope>NUCLEOTIDE SEQUENCE [LARGE SCALE GENOMIC DNA]</scope>
    <source>
        <strain evidence="1 2">P72-2</strain>
    </source>
</reference>
<accession>A0ABU3ERR1</accession>
<keyword evidence="2" id="KW-1185">Reference proteome</keyword>
<proteinExistence type="predicted"/>
<dbReference type="RefSeq" id="WP_311924827.1">
    <property type="nucleotide sequence ID" value="NZ_JARPYR010000021.1"/>
</dbReference>
<sequence>MKKVLTGLFFCLIIFGGCSNSKPSAETKIDQTSGVYDYISGTTNLEIKKVELISENGNKSEGQVEGTKFQASTPALINDQEVNLKIDFTDGQELSKKIKLEKRYAIDSYESFAEKMNPLILISNGNAKTQFPVSHENGIDVIASENGVSTSVNIQDDQLIGLSVTDEGKDINKELPTILACFQAEYNVTDKGVIDAYNNVLDSKKRTSFTSGEYKFLFEYNDDKLFADITKIH</sequence>